<dbReference type="Gene3D" id="3.40.630.30">
    <property type="match status" value="1"/>
</dbReference>
<sequence length="107" mass="12375">MGDEQNITVEENHDAERFEVFIDEDEAGLAVYEQRGNVRRFTHTVIFPQFGHRGLGGLLARTALGDARARGYEVVPLCPFFAAYIREHREWLDIVQPAFRRKLEKTL</sequence>
<evidence type="ECO:0000259" key="1">
    <source>
        <dbReference type="PROSITE" id="PS51729"/>
    </source>
</evidence>
<evidence type="ECO:0000313" key="3">
    <source>
        <dbReference type="Proteomes" id="UP000274909"/>
    </source>
</evidence>
<organism evidence="2 3">
    <name type="scientific">Labedella endophytica</name>
    <dbReference type="NCBI Taxonomy" id="1523160"/>
    <lineage>
        <taxon>Bacteria</taxon>
        <taxon>Bacillati</taxon>
        <taxon>Actinomycetota</taxon>
        <taxon>Actinomycetes</taxon>
        <taxon>Micrococcales</taxon>
        <taxon>Microbacteriaceae</taxon>
        <taxon>Labedella</taxon>
    </lineage>
</organism>
<proteinExistence type="predicted"/>
<dbReference type="Pfam" id="PF14542">
    <property type="entry name" value="Acetyltransf_CG"/>
    <property type="match status" value="1"/>
</dbReference>
<dbReference type="EMBL" id="RZGZ01000004">
    <property type="protein sequence ID" value="RUQ98139.1"/>
    <property type="molecule type" value="Genomic_DNA"/>
</dbReference>
<dbReference type="InterPro" id="IPR016181">
    <property type="entry name" value="Acyl_CoA_acyltransferase"/>
</dbReference>
<dbReference type="Proteomes" id="UP000274909">
    <property type="component" value="Unassembled WGS sequence"/>
</dbReference>
<dbReference type="PANTHER" id="PTHR31435:SF9">
    <property type="entry name" value="PROTEIN NATD1"/>
    <property type="match status" value="1"/>
</dbReference>
<dbReference type="AlphaFoldDB" id="A0A433JNY2"/>
<dbReference type="RefSeq" id="WP_127050992.1">
    <property type="nucleotide sequence ID" value="NZ_RZGZ01000004.1"/>
</dbReference>
<accession>A0A433JNY2</accession>
<gene>
    <name evidence="2" type="ORF">ELQ94_14040</name>
</gene>
<dbReference type="PANTHER" id="PTHR31435">
    <property type="entry name" value="PROTEIN NATD1"/>
    <property type="match status" value="1"/>
</dbReference>
<protein>
    <submittedName>
        <fullName evidence="2">N-acetyltransferase</fullName>
    </submittedName>
</protein>
<reference evidence="2 3" key="1">
    <citation type="submission" date="2018-12" db="EMBL/GenBank/DDBJ databases">
        <authorList>
            <person name="Li F."/>
        </authorList>
    </citation>
    <scope>NUCLEOTIDE SEQUENCE [LARGE SCALE GENOMIC DNA]</scope>
    <source>
        <strain evidence="2 3">EGI 6500705</strain>
    </source>
</reference>
<feature type="domain" description="N-acetyltransferase" evidence="1">
    <location>
        <begin position="10"/>
        <end position="96"/>
    </location>
</feature>
<name>A0A433JNY2_9MICO</name>
<dbReference type="PROSITE" id="PS51729">
    <property type="entry name" value="GNAT_YJDJ"/>
    <property type="match status" value="1"/>
</dbReference>
<dbReference type="InterPro" id="IPR045057">
    <property type="entry name" value="Gcn5-rel_NAT"/>
</dbReference>
<keyword evidence="3" id="KW-1185">Reference proteome</keyword>
<dbReference type="GO" id="GO:0016740">
    <property type="term" value="F:transferase activity"/>
    <property type="evidence" value="ECO:0007669"/>
    <property type="project" value="UniProtKB-KW"/>
</dbReference>
<evidence type="ECO:0000313" key="2">
    <source>
        <dbReference type="EMBL" id="RUQ98139.1"/>
    </source>
</evidence>
<dbReference type="SUPFAM" id="SSF55729">
    <property type="entry name" value="Acyl-CoA N-acyltransferases (Nat)"/>
    <property type="match status" value="1"/>
</dbReference>
<comment type="caution">
    <text evidence="2">The sequence shown here is derived from an EMBL/GenBank/DDBJ whole genome shotgun (WGS) entry which is preliminary data.</text>
</comment>
<dbReference type="InterPro" id="IPR031165">
    <property type="entry name" value="GNAT_YJDJ"/>
</dbReference>
<dbReference type="OrthoDB" id="5405911at2"/>
<keyword evidence="2" id="KW-0808">Transferase</keyword>